<accession>A0A4U5MSJ1</accession>
<dbReference type="Gene3D" id="1.20.1270.60">
    <property type="entry name" value="Arfaptin homology (AH) domain/BAR domain"/>
    <property type="match status" value="1"/>
</dbReference>
<proteinExistence type="predicted"/>
<dbReference type="Pfam" id="PF03114">
    <property type="entry name" value="BAR"/>
    <property type="match status" value="1"/>
</dbReference>
<evidence type="ECO:0000313" key="4">
    <source>
        <dbReference type="Proteomes" id="UP000298663"/>
    </source>
</evidence>
<evidence type="ECO:0000313" key="3">
    <source>
        <dbReference type="EMBL" id="TKR72697.1"/>
    </source>
</evidence>
<sequence>MKSQMKSVFSRAGFSTVYDVEFCDKMAILEMMRKQTERMIDCLKGYAKDCQGSSMNRYEKLGEMIGNYGSKCPDSDVSGVLIAVKGNFENVGRIHRAFSQTIMDEYVKTLDLWLKTEIKALRDSVAKLNKAKSAMDSAVNRARGKEAEQELQDKKTAAEAEHMAQFEATSAALNTLSAEQEKQYKLWISFMEKEKKFFQDLNDEHNNIAKAIPF</sequence>
<dbReference type="Proteomes" id="UP000298663">
    <property type="component" value="Unassembled WGS sequence"/>
</dbReference>
<reference evidence="3 4" key="2">
    <citation type="journal article" date="2019" name="G3 (Bethesda)">
        <title>Hybrid Assembly of the Genome of the Entomopathogenic Nematode Steinernema carpocapsae Identifies the X-Chromosome.</title>
        <authorList>
            <person name="Serra L."/>
            <person name="Macchietto M."/>
            <person name="Macias-Munoz A."/>
            <person name="McGill C.J."/>
            <person name="Rodriguez I.M."/>
            <person name="Rodriguez B."/>
            <person name="Murad R."/>
            <person name="Mortazavi A."/>
        </authorList>
    </citation>
    <scope>NUCLEOTIDE SEQUENCE [LARGE SCALE GENOMIC DNA]</scope>
    <source>
        <strain evidence="3 4">ALL</strain>
    </source>
</reference>
<keyword evidence="4" id="KW-1185">Reference proteome</keyword>
<dbReference type="AlphaFoldDB" id="A0A4U5MSJ1"/>
<dbReference type="SUPFAM" id="SSF103657">
    <property type="entry name" value="BAR/IMD domain-like"/>
    <property type="match status" value="1"/>
</dbReference>
<name>A0A4U5MSJ1_STECR</name>
<reference evidence="3 4" key="1">
    <citation type="journal article" date="2015" name="Genome Biol.">
        <title>Comparative genomics of Steinernema reveals deeply conserved gene regulatory networks.</title>
        <authorList>
            <person name="Dillman A.R."/>
            <person name="Macchietto M."/>
            <person name="Porter C.F."/>
            <person name="Rogers A."/>
            <person name="Williams B."/>
            <person name="Antoshechkin I."/>
            <person name="Lee M.M."/>
            <person name="Goodwin Z."/>
            <person name="Lu X."/>
            <person name="Lewis E.E."/>
            <person name="Goodrich-Blair H."/>
            <person name="Stock S.P."/>
            <person name="Adams B.J."/>
            <person name="Sternberg P.W."/>
            <person name="Mortazavi A."/>
        </authorList>
    </citation>
    <scope>NUCLEOTIDE SEQUENCE [LARGE SCALE GENOMIC DNA]</scope>
    <source>
        <strain evidence="3 4">ALL</strain>
    </source>
</reference>
<gene>
    <name evidence="3" type="ORF">L596_020109</name>
</gene>
<dbReference type="GO" id="GO:0005737">
    <property type="term" value="C:cytoplasm"/>
    <property type="evidence" value="ECO:0007669"/>
    <property type="project" value="InterPro"/>
</dbReference>
<dbReference type="CDD" id="cd07307">
    <property type="entry name" value="BAR"/>
    <property type="match status" value="1"/>
</dbReference>
<feature type="coiled-coil region" evidence="1">
    <location>
        <begin position="128"/>
        <end position="161"/>
    </location>
</feature>
<dbReference type="EMBL" id="AZBU02000006">
    <property type="protein sequence ID" value="TKR72697.1"/>
    <property type="molecule type" value="Genomic_DNA"/>
</dbReference>
<protein>
    <recommendedName>
        <fullName evidence="2">BAR domain-containing protein</fullName>
    </recommendedName>
</protein>
<comment type="caution">
    <text evidence="3">The sequence shown here is derived from an EMBL/GenBank/DDBJ whole genome shotgun (WGS) entry which is preliminary data.</text>
</comment>
<evidence type="ECO:0000256" key="1">
    <source>
        <dbReference type="SAM" id="Coils"/>
    </source>
</evidence>
<dbReference type="InterPro" id="IPR004148">
    <property type="entry name" value="BAR_dom"/>
</dbReference>
<feature type="domain" description="BAR" evidence="2">
    <location>
        <begin position="16"/>
        <end position="209"/>
    </location>
</feature>
<dbReference type="InterPro" id="IPR027267">
    <property type="entry name" value="AH/BAR_dom_sf"/>
</dbReference>
<dbReference type="OrthoDB" id="10431006at2759"/>
<evidence type="ECO:0000259" key="2">
    <source>
        <dbReference type="Pfam" id="PF03114"/>
    </source>
</evidence>
<keyword evidence="1" id="KW-0175">Coiled coil</keyword>
<organism evidence="3 4">
    <name type="scientific">Steinernema carpocapsae</name>
    <name type="common">Entomopathogenic nematode</name>
    <dbReference type="NCBI Taxonomy" id="34508"/>
    <lineage>
        <taxon>Eukaryota</taxon>
        <taxon>Metazoa</taxon>
        <taxon>Ecdysozoa</taxon>
        <taxon>Nematoda</taxon>
        <taxon>Chromadorea</taxon>
        <taxon>Rhabditida</taxon>
        <taxon>Tylenchina</taxon>
        <taxon>Panagrolaimomorpha</taxon>
        <taxon>Strongyloidoidea</taxon>
        <taxon>Steinernematidae</taxon>
        <taxon>Steinernema</taxon>
    </lineage>
</organism>